<evidence type="ECO:0000256" key="1">
    <source>
        <dbReference type="SAM" id="Phobius"/>
    </source>
</evidence>
<feature type="transmembrane region" description="Helical" evidence="1">
    <location>
        <begin position="34"/>
        <end position="56"/>
    </location>
</feature>
<protein>
    <submittedName>
        <fullName evidence="2">Uncharacterized protein</fullName>
    </submittedName>
</protein>
<feature type="transmembrane region" description="Helical" evidence="1">
    <location>
        <begin position="121"/>
        <end position="154"/>
    </location>
</feature>
<keyword evidence="1" id="KW-0472">Membrane</keyword>
<feature type="transmembrane region" description="Helical" evidence="1">
    <location>
        <begin position="68"/>
        <end position="85"/>
    </location>
</feature>
<dbReference type="RefSeq" id="WP_304420482.1">
    <property type="nucleotide sequence ID" value="NZ_JANCMU010000002.1"/>
</dbReference>
<sequence>MRKHKTIRFFILILVLVIQVCFLVLTILENYEANVWSVSILASIVTFLIILATRFLDLHHEEYDYEKLSVALWVPVGGLLCYQLHTTTDLSNVVSSALVGLGASFLPNIKSSSEYLKKIPAAIYCGTFIGMTSMAVQASILVILVAGLVSGLLYILSKNIFVGVGGKLGTIAFVGVVVLVIINRFL</sequence>
<proteinExistence type="predicted"/>
<dbReference type="Proteomes" id="UP001152599">
    <property type="component" value="Unassembled WGS sequence"/>
</dbReference>
<evidence type="ECO:0000313" key="3">
    <source>
        <dbReference type="Proteomes" id="UP001152599"/>
    </source>
</evidence>
<dbReference type="AlphaFoldDB" id="A0A9X4RXA1"/>
<feature type="transmembrane region" description="Helical" evidence="1">
    <location>
        <begin position="7"/>
        <end position="28"/>
    </location>
</feature>
<gene>
    <name evidence="2" type="ORF">NMK71_06000</name>
</gene>
<keyword evidence="1" id="KW-1133">Transmembrane helix</keyword>
<reference evidence="2" key="1">
    <citation type="submission" date="2022-07" db="EMBL/GenBank/DDBJ databases">
        <title>Description and genome-wide analysis of Profundicola chukchiensis gen. nov., sp. nov., marine bacteria isolated from bottom sediments of the Chukchi Sea.</title>
        <authorList>
            <person name="Romanenko L."/>
            <person name="Otstavnykh N."/>
            <person name="Kurilenko V."/>
            <person name="Eremeev V."/>
            <person name="Velansky P."/>
            <person name="Mikhailov V."/>
            <person name="Isaeva M."/>
        </authorList>
    </citation>
    <scope>NUCLEOTIDE SEQUENCE</scope>
    <source>
        <strain evidence="2">KMM 9713</strain>
    </source>
</reference>
<keyword evidence="3" id="KW-1185">Reference proteome</keyword>
<accession>A0A9X4RXA1</accession>
<comment type="caution">
    <text evidence="2">The sequence shown here is derived from an EMBL/GenBank/DDBJ whole genome shotgun (WGS) entry which is preliminary data.</text>
</comment>
<keyword evidence="1" id="KW-0812">Transmembrane</keyword>
<name>A0A9X4RXA1_9FLAO</name>
<dbReference type="EMBL" id="JANCMU010000002">
    <property type="protein sequence ID" value="MDG4945959.1"/>
    <property type="molecule type" value="Genomic_DNA"/>
</dbReference>
<evidence type="ECO:0000313" key="2">
    <source>
        <dbReference type="EMBL" id="MDG4945959.1"/>
    </source>
</evidence>
<feature type="transmembrane region" description="Helical" evidence="1">
    <location>
        <begin position="160"/>
        <end position="182"/>
    </location>
</feature>
<organism evidence="2 3">
    <name type="scientific">Profundicola chukchiensis</name>
    <dbReference type="NCBI Taxonomy" id="2961959"/>
    <lineage>
        <taxon>Bacteria</taxon>
        <taxon>Pseudomonadati</taxon>
        <taxon>Bacteroidota</taxon>
        <taxon>Flavobacteriia</taxon>
        <taxon>Flavobacteriales</taxon>
        <taxon>Weeksellaceae</taxon>
        <taxon>Profundicola</taxon>
    </lineage>
</organism>